<reference evidence="3" key="1">
    <citation type="submission" date="2016-04" db="EMBL/GenBank/DDBJ databases">
        <authorList>
            <person name="Nguyen H.D."/>
            <person name="Samba Siva P."/>
            <person name="Cullis J."/>
            <person name="Levesque C.A."/>
            <person name="Hambleton S."/>
        </authorList>
    </citation>
    <scope>NUCLEOTIDE SEQUENCE</scope>
    <source>
        <strain evidence="3">DAOMC 236416</strain>
    </source>
</reference>
<organism evidence="3 4">
    <name type="scientific">Tilletia indica</name>
    <dbReference type="NCBI Taxonomy" id="43049"/>
    <lineage>
        <taxon>Eukaryota</taxon>
        <taxon>Fungi</taxon>
        <taxon>Dikarya</taxon>
        <taxon>Basidiomycota</taxon>
        <taxon>Ustilaginomycotina</taxon>
        <taxon>Exobasidiomycetes</taxon>
        <taxon>Tilletiales</taxon>
        <taxon>Tilletiaceae</taxon>
        <taxon>Tilletia</taxon>
    </lineage>
</organism>
<evidence type="ECO:0000313" key="3">
    <source>
        <dbReference type="EMBL" id="KAE8256291.1"/>
    </source>
</evidence>
<feature type="region of interest" description="Disordered" evidence="1">
    <location>
        <begin position="1424"/>
        <end position="1450"/>
    </location>
</feature>
<dbReference type="GO" id="GO:0006406">
    <property type="term" value="P:mRNA export from nucleus"/>
    <property type="evidence" value="ECO:0007669"/>
    <property type="project" value="TreeGrafter"/>
</dbReference>
<feature type="domain" description="SAC3/GANP/THP3 conserved" evidence="2">
    <location>
        <begin position="191"/>
        <end position="495"/>
    </location>
</feature>
<dbReference type="Pfam" id="PF03399">
    <property type="entry name" value="SAC3_GANP"/>
    <property type="match status" value="1"/>
</dbReference>
<dbReference type="GO" id="GO:0070390">
    <property type="term" value="C:transcription export complex 2"/>
    <property type="evidence" value="ECO:0007669"/>
    <property type="project" value="TreeGrafter"/>
</dbReference>
<reference evidence="3" key="2">
    <citation type="journal article" date="2019" name="IMA Fungus">
        <title>Genome sequencing and comparison of five Tilletia species to identify candidate genes for the detection of regulated species infecting wheat.</title>
        <authorList>
            <person name="Nguyen H.D.T."/>
            <person name="Sultana T."/>
            <person name="Kesanakurti P."/>
            <person name="Hambleton S."/>
        </authorList>
    </citation>
    <scope>NUCLEOTIDE SEQUENCE</scope>
    <source>
        <strain evidence="3">DAOMC 236416</strain>
    </source>
</reference>
<dbReference type="Gene3D" id="1.25.40.990">
    <property type="match status" value="1"/>
</dbReference>
<dbReference type="EMBL" id="LWDF02000137">
    <property type="protein sequence ID" value="KAE8256291.1"/>
    <property type="molecule type" value="Genomic_DNA"/>
</dbReference>
<evidence type="ECO:0000313" key="4">
    <source>
        <dbReference type="Proteomes" id="UP000077521"/>
    </source>
</evidence>
<sequence>MDDAPKLVLAMSGGRGREIRAASRGAARGSRGGARGRATFRNRSATFTRGSLATSALKEAGDSEAEDMTPAHQNGFSSSFGAPAFTPALELLIQPGPSAVITQPQITAAGMAASLSTSAPVFRPTPRSTPSLAVVKARHPTPPLEENRFFEMKAERDELRKMYIREGILPDPLKPQQLSEAAELRGTCMRMCPEFECHEREFQKELDRLELRLDTPPGTGARVDKRLAVKIYRRPAAGREIPLPEEIRPPDVLKRTLDYLTSVLLPRDITSSNFALVQPFLWNRTRAIRQDFIVQGETGALAIECHERIARLHILCLHARGGPGADKWSEQQELEQLRKTLRSLIEFYDDRRQAVVSASGAPAVAPNEAEFRAYNLLLHLRDPETLREVELLPTSVFLSPQVQVALRLRTCAQRSNNIERRGQPMNEEATLNFFTAFFKEVDRLPVGSGYLLACLAENVFTDIRRGAIKAMCHAYAERLPPTFDYVRRSLGLGSEYSDEDVVGVLATMGIEVFADGAGVRRAKAHRGVAILEDKPLPHAPEFSVMIETKRGDFTNAEIVDGIASNAASLIEVTIPPFVGFNPHLPQDGAGTAPARARPLAPIPAVAATPSVARGSSSTFAPKPAFSQPIPPAAATFPSAVQNGVRQQIGTSSFPSPFNVPVQPVQSVSVSAFGQPSKALPVAGPSTSMAFPVPAQAKAVQPSFSFASATRSIMTQSPAPKIPSAAPPSVIIPARAARMGMLSPAATFPGPQSAVKTPLKSPVQISTSYSFGTPASDRVLAAVPLSAKSLIRPRLSDGAVAAVVPAVVAVEVDQGPSAEELAKAARQEARRVCLDVLQERLTDKIMSELLGGQNTSRSSYTGPVTVNKEQPLTMSLAQEALADQLELRIVQSWAMDRWRNKLRRIRRDEANAKRLKSLLRLASDRSMDSSSFFLASKAPFATKASRSANGGYSSILGAHRSLSMIRSHHDDIDDYSMEEIASDALLEAKARRAQLWATGEFFNGICNYIRAIPGSRVLRDFSIQEWVAVIALASDDPSNATSGWLRQKLGLAGASNGLGTHIVTTMVKREDESQLRVSAIEASSLEPEHLPNVGMLVFELSKHVLDMDNSQRRSRIDARDLRKLIDIMANLPLKDSRLLPGLVLINWEIEAPEAELLHQIQEAIRSDPRLGKSDYFPNRICVLMAGELQDVEAVTDAFLAVVRRAIPAIELHPLQRVLALRRALTLRDMTSRIFRPLSDALVAVSESLQTERLPSGKLAEMAQVGDINVAVQTAFSTIVALSNYGLRSLLRLSEHIVDETELLEDLNLPVPASPSNDSTTVSNLAFRLALAELAAPALRDNDGAAVLRCLLEQQQAQGDSFHWRLYFSEVISVLINRAQDTFISCRVDIDVEAEMDKVATQMDAWAHQLLTEIHHAVSVQRAARLKRNRSPTETHSFSEAPDAKKLKAPAQTQITRDNIEVTSSSPANSLRAMLARARQLVE</sequence>
<dbReference type="Proteomes" id="UP000077521">
    <property type="component" value="Unassembled WGS sequence"/>
</dbReference>
<proteinExistence type="predicted"/>
<protein>
    <recommendedName>
        <fullName evidence="2">SAC3/GANP/THP3 conserved domain-containing protein</fullName>
    </recommendedName>
</protein>
<gene>
    <name evidence="3" type="ORF">A4X13_0g2746</name>
</gene>
<dbReference type="PANTHER" id="PTHR12436">
    <property type="entry name" value="80 KDA MCM3-ASSOCIATED PROTEIN"/>
    <property type="match status" value="1"/>
</dbReference>
<keyword evidence="4" id="KW-1185">Reference proteome</keyword>
<dbReference type="PANTHER" id="PTHR12436:SF3">
    <property type="entry name" value="GERMINAL-CENTER ASSOCIATED NUCLEAR PROTEIN"/>
    <property type="match status" value="1"/>
</dbReference>
<dbReference type="GO" id="GO:0005737">
    <property type="term" value="C:cytoplasm"/>
    <property type="evidence" value="ECO:0007669"/>
    <property type="project" value="TreeGrafter"/>
</dbReference>
<dbReference type="InterPro" id="IPR005062">
    <property type="entry name" value="SAC3/GANP/THP3_conserved"/>
</dbReference>
<evidence type="ECO:0000256" key="1">
    <source>
        <dbReference type="SAM" id="MobiDB-lite"/>
    </source>
</evidence>
<accession>A0A177TA97</accession>
<evidence type="ECO:0000259" key="2">
    <source>
        <dbReference type="Pfam" id="PF03399"/>
    </source>
</evidence>
<dbReference type="InterPro" id="IPR045107">
    <property type="entry name" value="SAC3/GANP/THP3"/>
</dbReference>
<comment type="caution">
    <text evidence="3">The sequence shown here is derived from an EMBL/GenBank/DDBJ whole genome shotgun (WGS) entry which is preliminary data.</text>
</comment>
<name>A0A177TA97_9BASI</name>